<proteinExistence type="predicted"/>
<dbReference type="EMBL" id="LR743600">
    <property type="protein sequence ID" value="CAA2630748.1"/>
    <property type="molecule type" value="Genomic_DNA"/>
</dbReference>
<name>A0A7I8JJE0_SPIIN</name>
<dbReference type="EMBL" id="CACRZD030000013">
    <property type="protein sequence ID" value="CAA6669991.1"/>
    <property type="molecule type" value="Genomic_DNA"/>
</dbReference>
<dbReference type="Proteomes" id="UP001189122">
    <property type="component" value="Unassembled WGS sequence"/>
</dbReference>
<accession>A0A7I8JJE0</accession>
<dbReference type="AlphaFoldDB" id="A0A7I8JJE0"/>
<gene>
    <name evidence="1" type="ORF">SI7747_13016394</name>
</gene>
<evidence type="ECO:0000313" key="2">
    <source>
        <dbReference type="Proteomes" id="UP001189122"/>
    </source>
</evidence>
<protein>
    <submittedName>
        <fullName evidence="1">Uncharacterized protein</fullName>
    </submittedName>
</protein>
<keyword evidence="2" id="KW-1185">Reference proteome</keyword>
<reference evidence="1 2" key="1">
    <citation type="submission" date="2019-12" db="EMBL/GenBank/DDBJ databases">
        <authorList>
            <person name="Scholz U."/>
            <person name="Mascher M."/>
            <person name="Fiebig A."/>
        </authorList>
    </citation>
    <scope>NUCLEOTIDE SEQUENCE</scope>
</reference>
<sequence>MHKKMKKLATEAKLHPRTHLILCSIQTANNFFRGSFSKHHGMLGVEPLPTTSSSKWQLL</sequence>
<organism evidence="1">
    <name type="scientific">Spirodela intermedia</name>
    <name type="common">Intermediate duckweed</name>
    <dbReference type="NCBI Taxonomy" id="51605"/>
    <lineage>
        <taxon>Eukaryota</taxon>
        <taxon>Viridiplantae</taxon>
        <taxon>Streptophyta</taxon>
        <taxon>Embryophyta</taxon>
        <taxon>Tracheophyta</taxon>
        <taxon>Spermatophyta</taxon>
        <taxon>Magnoliopsida</taxon>
        <taxon>Liliopsida</taxon>
        <taxon>Araceae</taxon>
        <taxon>Lemnoideae</taxon>
        <taxon>Spirodela</taxon>
    </lineage>
</organism>
<evidence type="ECO:0000313" key="1">
    <source>
        <dbReference type="EMBL" id="CAA2630748.1"/>
    </source>
</evidence>